<sequence>MCKNDIYVKYIKVYERHDNSLRNPLSTRRSYDTPQHMRFPTIGICNKMQLK</sequence>
<accession>A0A1I7X883</accession>
<proteinExistence type="predicted"/>
<dbReference type="AlphaFoldDB" id="A0A1I7X883"/>
<protein>
    <submittedName>
        <fullName evidence="2">Ovule protein</fullName>
    </submittedName>
</protein>
<keyword evidence="1" id="KW-1185">Reference proteome</keyword>
<dbReference type="Proteomes" id="UP000095283">
    <property type="component" value="Unplaced"/>
</dbReference>
<evidence type="ECO:0000313" key="2">
    <source>
        <dbReference type="WBParaSite" id="Hba_13599"/>
    </source>
</evidence>
<name>A0A1I7X883_HETBA</name>
<organism evidence="1 2">
    <name type="scientific">Heterorhabditis bacteriophora</name>
    <name type="common">Entomopathogenic nematode worm</name>
    <dbReference type="NCBI Taxonomy" id="37862"/>
    <lineage>
        <taxon>Eukaryota</taxon>
        <taxon>Metazoa</taxon>
        <taxon>Ecdysozoa</taxon>
        <taxon>Nematoda</taxon>
        <taxon>Chromadorea</taxon>
        <taxon>Rhabditida</taxon>
        <taxon>Rhabditina</taxon>
        <taxon>Rhabditomorpha</taxon>
        <taxon>Strongyloidea</taxon>
        <taxon>Heterorhabditidae</taxon>
        <taxon>Heterorhabditis</taxon>
    </lineage>
</organism>
<dbReference type="WBParaSite" id="Hba_13599">
    <property type="protein sequence ID" value="Hba_13599"/>
    <property type="gene ID" value="Hba_13599"/>
</dbReference>
<reference evidence="2" key="1">
    <citation type="submission" date="2016-11" db="UniProtKB">
        <authorList>
            <consortium name="WormBaseParasite"/>
        </authorList>
    </citation>
    <scope>IDENTIFICATION</scope>
</reference>
<evidence type="ECO:0000313" key="1">
    <source>
        <dbReference type="Proteomes" id="UP000095283"/>
    </source>
</evidence>